<proteinExistence type="predicted"/>
<sequence>MGELIFSLSYGGSLIVMGWITKVFLVRMKRNQEEIKAKDPIEKVGM</sequence>
<protein>
    <submittedName>
        <fullName evidence="1">Uncharacterized protein</fullName>
    </submittedName>
</protein>
<comment type="caution">
    <text evidence="1">The sequence shown here is derived from an EMBL/GenBank/DDBJ whole genome shotgun (WGS) entry which is preliminary data.</text>
</comment>
<name>A0A561DJU9_9BACI</name>
<reference evidence="1" key="1">
    <citation type="submission" date="2021-04" db="EMBL/GenBank/DDBJ databases">
        <title>Whole genome sequencing of Enterococci isolates from hospitalized patients.</title>
        <authorList>
            <person name="Ogoti B.M."/>
            <person name="Onyambu F.G."/>
        </authorList>
    </citation>
    <scope>NUCLEOTIDE SEQUENCE</scope>
    <source>
        <strain evidence="1">242</strain>
    </source>
</reference>
<accession>A0A561DJU9</accession>
<dbReference type="RefSeq" id="WP_153246165.1">
    <property type="nucleotide sequence ID" value="NZ_BAAAIW010000001.1"/>
</dbReference>
<dbReference type="EMBL" id="JAGTPW010000001">
    <property type="protein sequence ID" value="MBR8643861.1"/>
    <property type="molecule type" value="Genomic_DNA"/>
</dbReference>
<dbReference type="GeneID" id="72370345"/>
<evidence type="ECO:0000313" key="2">
    <source>
        <dbReference type="Proteomes" id="UP000680045"/>
    </source>
</evidence>
<dbReference type="AlphaFoldDB" id="A0A561DJU9"/>
<evidence type="ECO:0000313" key="1">
    <source>
        <dbReference type="EMBL" id="MBR8643861.1"/>
    </source>
</evidence>
<gene>
    <name evidence="1" type="ORF">KEH51_01060</name>
</gene>
<dbReference type="Proteomes" id="UP000680045">
    <property type="component" value="Unassembled WGS sequence"/>
</dbReference>
<organism evidence="1 2">
    <name type="scientific">Peribacillus frigoritolerans</name>
    <dbReference type="NCBI Taxonomy" id="450367"/>
    <lineage>
        <taxon>Bacteria</taxon>
        <taxon>Bacillati</taxon>
        <taxon>Bacillota</taxon>
        <taxon>Bacilli</taxon>
        <taxon>Bacillales</taxon>
        <taxon>Bacillaceae</taxon>
        <taxon>Peribacillus</taxon>
    </lineage>
</organism>